<evidence type="ECO:0000256" key="2">
    <source>
        <dbReference type="SAM" id="Phobius"/>
    </source>
</evidence>
<dbReference type="OrthoDB" id="3545916at2759"/>
<feature type="transmembrane region" description="Helical" evidence="2">
    <location>
        <begin position="16"/>
        <end position="38"/>
    </location>
</feature>
<dbReference type="Proteomes" id="UP000800035">
    <property type="component" value="Unassembled WGS sequence"/>
</dbReference>
<keyword evidence="2" id="KW-1133">Transmembrane helix</keyword>
<evidence type="ECO:0000313" key="4">
    <source>
        <dbReference type="Proteomes" id="UP000800035"/>
    </source>
</evidence>
<accession>A0A6A5TFG5</accession>
<keyword evidence="2" id="KW-0812">Transmembrane</keyword>
<feature type="region of interest" description="Disordered" evidence="1">
    <location>
        <begin position="160"/>
        <end position="184"/>
    </location>
</feature>
<feature type="compositionally biased region" description="Low complexity" evidence="1">
    <location>
        <begin position="161"/>
        <end position="173"/>
    </location>
</feature>
<gene>
    <name evidence="3" type="ORF">CC80DRAFT_597773</name>
</gene>
<keyword evidence="2" id="KW-0472">Membrane</keyword>
<dbReference type="AlphaFoldDB" id="A0A6A5TFG5"/>
<reference evidence="3" key="1">
    <citation type="journal article" date="2020" name="Stud. Mycol.">
        <title>101 Dothideomycetes genomes: a test case for predicting lifestyles and emergence of pathogens.</title>
        <authorList>
            <person name="Haridas S."/>
            <person name="Albert R."/>
            <person name="Binder M."/>
            <person name="Bloem J."/>
            <person name="Labutti K."/>
            <person name="Salamov A."/>
            <person name="Andreopoulos B."/>
            <person name="Baker S."/>
            <person name="Barry K."/>
            <person name="Bills G."/>
            <person name="Bluhm B."/>
            <person name="Cannon C."/>
            <person name="Castanera R."/>
            <person name="Culley D."/>
            <person name="Daum C."/>
            <person name="Ezra D."/>
            <person name="Gonzalez J."/>
            <person name="Henrissat B."/>
            <person name="Kuo A."/>
            <person name="Liang C."/>
            <person name="Lipzen A."/>
            <person name="Lutzoni F."/>
            <person name="Magnuson J."/>
            <person name="Mondo S."/>
            <person name="Nolan M."/>
            <person name="Ohm R."/>
            <person name="Pangilinan J."/>
            <person name="Park H.-J."/>
            <person name="Ramirez L."/>
            <person name="Alfaro M."/>
            <person name="Sun H."/>
            <person name="Tritt A."/>
            <person name="Yoshinaga Y."/>
            <person name="Zwiers L.-H."/>
            <person name="Turgeon B."/>
            <person name="Goodwin S."/>
            <person name="Spatafora J."/>
            <person name="Crous P."/>
            <person name="Grigoriev I."/>
        </authorList>
    </citation>
    <scope>NUCLEOTIDE SEQUENCE</scope>
    <source>
        <strain evidence="3">CBS 675.92</strain>
    </source>
</reference>
<proteinExistence type="predicted"/>
<dbReference type="EMBL" id="ML977021">
    <property type="protein sequence ID" value="KAF1950894.1"/>
    <property type="molecule type" value="Genomic_DNA"/>
</dbReference>
<feature type="region of interest" description="Disordered" evidence="1">
    <location>
        <begin position="81"/>
        <end position="112"/>
    </location>
</feature>
<keyword evidence="4" id="KW-1185">Reference proteome</keyword>
<evidence type="ECO:0000313" key="3">
    <source>
        <dbReference type="EMBL" id="KAF1950894.1"/>
    </source>
</evidence>
<protein>
    <submittedName>
        <fullName evidence="3">Uncharacterized protein</fullName>
    </submittedName>
</protein>
<sequence length="857" mass="96738">MKATVGRRPNFTERTIVSLLILLIVVRLSVCLLPTYLIDENGLNGPHKRQLLNSLIAIAIIIALFIYCRPPKKTVKFQLHKRVQPSRKGTPRVGSKDPAGRDAPGAPQGHLRLPLQNEHRSSHDNEASLGDLPGLESQLRRKIHEAQRTTQAAIRRLKILQGTQQQPRQPQQGAPSRGNPSNPETLEHLCYEAWQMLDLQSDFRLIDRLVYSLAHSLTKHVAGNQLARSHLVGLSNHLPLIKGTPEELWSRHGLLMFRGAVWSILLGTIFSNEFAVFGKRARNLASEWVEPDVRHHPAHQWRSLTAYELLIKAGILQYTAILNKIPTECLTGLLYRKFNISDSISKVAQMLATSTSGGVDASQRAGDIFKNTDQLARQSIHEARAGFVAELEVLTGLLGATKSCHEDVERVVTQAQILAFQWAVQLRAHRFVEPNNGEMYQRALDRDQHDWLARTLCCRHVHDSPIVFTIHPGFRRFEADDSLVMLDPAEVYLDYEPDAVFETHVPSQQPVPCAPIGTNAHGFPSPLADDLKVLSDLIETFVSKLEYLPGKDIPEHLRKHILVGRTSSFPTWNNIMRNRHFTQSAIWRILFENLFEHPFAVYGNDTGTPLRKEWEKLRRDDRQQSTSYSLTWRLQRCRKVVSNSLGGETLFTQPQNCEPWDPVLHDGMMAVKADIYKAIVELLQLVCSKLPLQQDVCQIIERAMLIAIRISVDNYHAKFVIPVLHTPWAQPTFGEAPLLELIEVSYNITRGRIAFIGRPGVEFYLDANEEYIERDIRGMLPLAYIEDSVSGPETQSVKFPSSVPKKNVELPLPPTTKMTLALEEANARKAPGGQKASFFSGLEGPEEFYRCSELSEA</sequence>
<feature type="transmembrane region" description="Helical" evidence="2">
    <location>
        <begin position="255"/>
        <end position="277"/>
    </location>
</feature>
<name>A0A6A5TFG5_9PLEO</name>
<feature type="transmembrane region" description="Helical" evidence="2">
    <location>
        <begin position="50"/>
        <end position="68"/>
    </location>
</feature>
<evidence type="ECO:0000256" key="1">
    <source>
        <dbReference type="SAM" id="MobiDB-lite"/>
    </source>
</evidence>
<organism evidence="3 4">
    <name type="scientific">Byssothecium circinans</name>
    <dbReference type="NCBI Taxonomy" id="147558"/>
    <lineage>
        <taxon>Eukaryota</taxon>
        <taxon>Fungi</taxon>
        <taxon>Dikarya</taxon>
        <taxon>Ascomycota</taxon>
        <taxon>Pezizomycotina</taxon>
        <taxon>Dothideomycetes</taxon>
        <taxon>Pleosporomycetidae</taxon>
        <taxon>Pleosporales</taxon>
        <taxon>Massarineae</taxon>
        <taxon>Massarinaceae</taxon>
        <taxon>Byssothecium</taxon>
    </lineage>
</organism>